<evidence type="ECO:0000313" key="2">
    <source>
        <dbReference type="Proteomes" id="UP001187531"/>
    </source>
</evidence>
<protein>
    <recommendedName>
        <fullName evidence="3">RAP domain-containing protein</fullName>
    </recommendedName>
</protein>
<sequence length="547" mass="63734">MSSNLLRISCSSLLKAPIRILSSAGLSSRKNLTANENQFGFKVIEKINHSIRTSFNSDNKISDQKLKQVYQLKERVQLLNYSEYMTILTAMVSQKEKSKNLGRDHHEMLKHVSQYAVNSYRSWTMDQVLTASTIIFYNLDDNYRAKFAIRVMPYLQEQIISMSTQQFVQFMFLINLIRKFNCTNVTILESKVESCLTECTLDQICVVFMGMFKSQTSLTSITTLNKIIEFVERSSRILNDIQLSIVLKFLSYHKKMYGAIQSMHIQNIFLERLPLLNTYNCSHILSIGQYQRSYNREIVNYCVKKLLHEIKLVRLKEIEKLLQCLCFLNQSIFEDINVCQLLLDELKSEQRKEELIMHPKSLVNLLFNLSLLNPLPDDFLELVLSEEFIKALPRERYPLVDFYLYNIAISSAIEKPGYKGPMPSMKFLKEVRNKWIFKDHKSNQSMGLSILSRIEEAVEKSQILHVLPSYAMPDVVFCETEDGVRIPLPEEYKKSDEIIRKPTDNQLKWNVVVLGMKNKYQSDSQQPIAAFSQRLNLLRKLGYHVIE</sequence>
<organism evidence="1 2">
    <name type="scientific">Artemia franciscana</name>
    <name type="common">Brine shrimp</name>
    <name type="synonym">Artemia sanfranciscana</name>
    <dbReference type="NCBI Taxonomy" id="6661"/>
    <lineage>
        <taxon>Eukaryota</taxon>
        <taxon>Metazoa</taxon>
        <taxon>Ecdysozoa</taxon>
        <taxon>Arthropoda</taxon>
        <taxon>Crustacea</taxon>
        <taxon>Branchiopoda</taxon>
        <taxon>Anostraca</taxon>
        <taxon>Artemiidae</taxon>
        <taxon>Artemia</taxon>
    </lineage>
</organism>
<evidence type="ECO:0000313" key="1">
    <source>
        <dbReference type="EMBL" id="KAK2717373.1"/>
    </source>
</evidence>
<gene>
    <name evidence="1" type="ORF">QYM36_006232</name>
</gene>
<dbReference type="Proteomes" id="UP001187531">
    <property type="component" value="Unassembled WGS sequence"/>
</dbReference>
<keyword evidence="2" id="KW-1185">Reference proteome</keyword>
<feature type="non-terminal residue" evidence="1">
    <location>
        <position position="1"/>
    </location>
</feature>
<dbReference type="EMBL" id="JAVRJZ010000010">
    <property type="protein sequence ID" value="KAK2717373.1"/>
    <property type="molecule type" value="Genomic_DNA"/>
</dbReference>
<proteinExistence type="predicted"/>
<reference evidence="1" key="1">
    <citation type="submission" date="2023-07" db="EMBL/GenBank/DDBJ databases">
        <title>Chromosome-level genome assembly of Artemia franciscana.</title>
        <authorList>
            <person name="Jo E."/>
        </authorList>
    </citation>
    <scope>NUCLEOTIDE SEQUENCE</scope>
    <source>
        <tissue evidence="1">Whole body</tissue>
    </source>
</reference>
<evidence type="ECO:0008006" key="3">
    <source>
        <dbReference type="Google" id="ProtNLM"/>
    </source>
</evidence>
<accession>A0AA88L3D2</accession>
<dbReference type="AlphaFoldDB" id="A0AA88L3D2"/>
<comment type="caution">
    <text evidence="1">The sequence shown here is derived from an EMBL/GenBank/DDBJ whole genome shotgun (WGS) entry which is preliminary data.</text>
</comment>
<name>A0AA88L3D2_ARTSF</name>